<dbReference type="AlphaFoldDB" id="A0A167PP49"/>
<organism evidence="1">
    <name type="scientific">Penicillium chrysogenum</name>
    <name type="common">Penicillium notatum</name>
    <dbReference type="NCBI Taxonomy" id="5076"/>
    <lineage>
        <taxon>Eukaryota</taxon>
        <taxon>Fungi</taxon>
        <taxon>Dikarya</taxon>
        <taxon>Ascomycota</taxon>
        <taxon>Pezizomycotina</taxon>
        <taxon>Eurotiomycetes</taxon>
        <taxon>Eurotiomycetidae</taxon>
        <taxon>Eurotiales</taxon>
        <taxon>Aspergillaceae</taxon>
        <taxon>Penicillium</taxon>
        <taxon>Penicillium chrysogenum species complex</taxon>
    </lineage>
</organism>
<sequence>MTSACVRAFHPTPDPERERIRDLSRYYCTVTRAFPSRGETTSDEETPVAPTGDEQPVGCKLAKDITLNALAQLGVFRFDAIRSFVSIIDGETQHNIAEMTGSVSLRETATNQRWYLFWSTVAGSGANVTANRTRYIIRDFALGDSFKDRPCVREWPRMRFYAEVPLFSASRYVLGSYCIIDDKPWTDFGDDQVNDL</sequence>
<name>A0A167PP49_PENCH</name>
<evidence type="ECO:0008006" key="2">
    <source>
        <dbReference type="Google" id="ProtNLM"/>
    </source>
</evidence>
<gene>
    <name evidence="1" type="ORF">EN45_106850</name>
</gene>
<reference evidence="1" key="1">
    <citation type="journal article" date="2014" name="Genome Announc.">
        <title>Complete sequencing and chromosome-scale genome assembly of the industrial progenitor strain P2niaD18 from the penicillin producer Penicillium chrysogenum.</title>
        <authorList>
            <person name="Specht T."/>
            <person name="Dahlmann T.A."/>
            <person name="Zadra I."/>
            <person name="Kurnsteiner H."/>
            <person name="Kuck U."/>
        </authorList>
    </citation>
    <scope>NUCLEOTIDE SEQUENCE [LARGE SCALE GENOMIC DNA]</scope>
    <source>
        <strain evidence="1">P2niaD18</strain>
    </source>
</reference>
<dbReference type="EMBL" id="CM002801">
    <property type="protein sequence ID" value="KZN83584.1"/>
    <property type="molecule type" value="Genomic_DNA"/>
</dbReference>
<accession>A0A167PP49</accession>
<dbReference type="SUPFAM" id="SSF55781">
    <property type="entry name" value="GAF domain-like"/>
    <property type="match status" value="1"/>
</dbReference>
<proteinExistence type="predicted"/>
<protein>
    <recommendedName>
        <fullName evidence="2">GAF domain-containing protein</fullName>
    </recommendedName>
</protein>
<dbReference type="Proteomes" id="UP000076449">
    <property type="component" value="Chromosome IV"/>
</dbReference>
<evidence type="ECO:0000313" key="1">
    <source>
        <dbReference type="EMBL" id="KZN83584.1"/>
    </source>
</evidence>